<accession>A0ABW3V827</accession>
<evidence type="ECO:0008006" key="3">
    <source>
        <dbReference type="Google" id="ProtNLM"/>
    </source>
</evidence>
<sequence length="98" mass="10684">MSEVNEPVIKPYRTSNGMYLLHPEFISGLIAQISWQCINPTTGEADLAAGAALFQKAAFLLCKQVETDVLQRGGTTAEAEYHAQEMFTFFDAGAIGIQ</sequence>
<protein>
    <recommendedName>
        <fullName evidence="3">DUF982 domain-containing protein</fullName>
    </recommendedName>
</protein>
<dbReference type="EMBL" id="JBHTMA010000040">
    <property type="protein sequence ID" value="MFD1228666.1"/>
    <property type="molecule type" value="Genomic_DNA"/>
</dbReference>
<proteinExistence type="predicted"/>
<gene>
    <name evidence="1" type="ORF">ACFQ35_16100</name>
</gene>
<comment type="caution">
    <text evidence="1">The sequence shown here is derived from an EMBL/GenBank/DDBJ whole genome shotgun (WGS) entry which is preliminary data.</text>
</comment>
<reference evidence="2" key="1">
    <citation type="journal article" date="2019" name="Int. J. Syst. Evol. Microbiol.">
        <title>The Global Catalogue of Microorganisms (GCM) 10K type strain sequencing project: providing services to taxonomists for standard genome sequencing and annotation.</title>
        <authorList>
            <consortium name="The Broad Institute Genomics Platform"/>
            <consortium name="The Broad Institute Genome Sequencing Center for Infectious Disease"/>
            <person name="Wu L."/>
            <person name="Ma J."/>
        </authorList>
    </citation>
    <scope>NUCLEOTIDE SEQUENCE [LARGE SCALE GENOMIC DNA]</scope>
    <source>
        <strain evidence="2">CCUG 49584</strain>
    </source>
</reference>
<keyword evidence="2" id="KW-1185">Reference proteome</keyword>
<name>A0ABW3V827_9HYPH</name>
<dbReference type="RefSeq" id="WP_289385382.1">
    <property type="nucleotide sequence ID" value="NZ_JAUCBM010000001.1"/>
</dbReference>
<evidence type="ECO:0000313" key="1">
    <source>
        <dbReference type="EMBL" id="MFD1228666.1"/>
    </source>
</evidence>
<evidence type="ECO:0000313" key="2">
    <source>
        <dbReference type="Proteomes" id="UP001597263"/>
    </source>
</evidence>
<dbReference type="Proteomes" id="UP001597263">
    <property type="component" value="Unassembled WGS sequence"/>
</dbReference>
<organism evidence="1 2">
    <name type="scientific">Pseudochrobactrum kiredjianiae</name>
    <dbReference type="NCBI Taxonomy" id="386305"/>
    <lineage>
        <taxon>Bacteria</taxon>
        <taxon>Pseudomonadati</taxon>
        <taxon>Pseudomonadota</taxon>
        <taxon>Alphaproteobacteria</taxon>
        <taxon>Hyphomicrobiales</taxon>
        <taxon>Brucellaceae</taxon>
        <taxon>Pseudochrobactrum</taxon>
    </lineage>
</organism>